<evidence type="ECO:0000256" key="3">
    <source>
        <dbReference type="ARBA" id="ARBA00022801"/>
    </source>
</evidence>
<keyword evidence="4" id="KW-0788">Thiol protease</keyword>
<keyword evidence="2" id="KW-0645">Protease</keyword>
<proteinExistence type="inferred from homology"/>
<dbReference type="PROSITE" id="PS00139">
    <property type="entry name" value="THIOL_PROTEASE_CYS"/>
    <property type="match status" value="1"/>
</dbReference>
<organism evidence="10">
    <name type="scientific">Thrips palmi</name>
    <name type="common">Melon thrips</name>
    <dbReference type="NCBI Taxonomy" id="161013"/>
    <lineage>
        <taxon>Eukaryota</taxon>
        <taxon>Metazoa</taxon>
        <taxon>Ecdysozoa</taxon>
        <taxon>Arthropoda</taxon>
        <taxon>Hexapoda</taxon>
        <taxon>Insecta</taxon>
        <taxon>Pterygota</taxon>
        <taxon>Neoptera</taxon>
        <taxon>Paraneoptera</taxon>
        <taxon>Thysanoptera</taxon>
        <taxon>Terebrantia</taxon>
        <taxon>Thripoidea</taxon>
        <taxon>Thripidae</taxon>
        <taxon>Thrips</taxon>
    </lineage>
</organism>
<dbReference type="GO" id="GO:0006508">
    <property type="term" value="P:proteolysis"/>
    <property type="evidence" value="ECO:0007669"/>
    <property type="project" value="UniProtKB-KW"/>
</dbReference>
<protein>
    <submittedName>
        <fullName evidence="10">Cathepsin L1-like</fullName>
    </submittedName>
</protein>
<dbReference type="PROSITE" id="PS00640">
    <property type="entry name" value="THIOL_PROTEASE_ASN"/>
    <property type="match status" value="1"/>
</dbReference>
<dbReference type="InterPro" id="IPR039417">
    <property type="entry name" value="Peptidase_C1A_papain-like"/>
</dbReference>
<dbReference type="PANTHER" id="PTHR12411">
    <property type="entry name" value="CYSTEINE PROTEASE FAMILY C1-RELATED"/>
    <property type="match status" value="1"/>
</dbReference>
<comment type="similarity">
    <text evidence="1">Belongs to the peptidase C1 family.</text>
</comment>
<dbReference type="InterPro" id="IPR000668">
    <property type="entry name" value="Peptidase_C1A_C"/>
</dbReference>
<dbReference type="CDD" id="cd02248">
    <property type="entry name" value="Peptidase_C1A"/>
    <property type="match status" value="1"/>
</dbReference>
<evidence type="ECO:0000256" key="6">
    <source>
        <dbReference type="ARBA" id="ARBA00023157"/>
    </source>
</evidence>
<dbReference type="SUPFAM" id="SSF54001">
    <property type="entry name" value="Cysteine proteinases"/>
    <property type="match status" value="1"/>
</dbReference>
<keyword evidence="9" id="KW-1185">Reference proteome</keyword>
<name>A0A6P8YN29_THRPL</name>
<dbReference type="Pfam" id="PF08246">
    <property type="entry name" value="Inhibitor_I29"/>
    <property type="match status" value="1"/>
</dbReference>
<keyword evidence="6" id="KW-1015">Disulfide bond</keyword>
<evidence type="ECO:0000313" key="9">
    <source>
        <dbReference type="Proteomes" id="UP000515158"/>
    </source>
</evidence>
<sequence>MHGGEARRPSIKGEGRSNWAAFSSSAFDCTMKFLIVLAAFVAVATCWSIPSEDELANHWQKFKAEHGKNYANELEETHRMKIFKENAIKVAKHNARYDAGEVTFTVAINKYADLHTHEVAERLNGYRSPVNKPVRAVHNVSEPVAFPWPWKKSVDWRKKGYVTDVKDQGQCGSCWAFSTTGSLEGALFKKNKKLVSLSEQNLVDCSTENDGCDGGLMDYAFAYIKSNGGIDTEDSYPYTGVNGSCSYSKDNNAGTLSSFVDIKQFSESDLQDAVKKVGPVSVAIDASNWSFQMYSSGVYYEPFCSSTSLDHGVLAVGYGSDGRNKDYWIVKNSWGTSWGEKGYIRMARNKKNNCGIASEASYPKA</sequence>
<dbReference type="RefSeq" id="XP_034241343.1">
    <property type="nucleotide sequence ID" value="XM_034385452.1"/>
</dbReference>
<dbReference type="SMR" id="A0A6P8YN29"/>
<dbReference type="SMART" id="SM00848">
    <property type="entry name" value="Inhibitor_I29"/>
    <property type="match status" value="1"/>
</dbReference>
<dbReference type="InterPro" id="IPR013201">
    <property type="entry name" value="Prot_inhib_I29"/>
</dbReference>
<dbReference type="KEGG" id="tpal:117645344"/>
<evidence type="ECO:0000256" key="5">
    <source>
        <dbReference type="ARBA" id="ARBA00023145"/>
    </source>
</evidence>
<keyword evidence="5" id="KW-0865">Zymogen</keyword>
<dbReference type="InParanoid" id="A0A6P8YN29"/>
<feature type="domain" description="Cathepsin propeptide inhibitor" evidence="8">
    <location>
        <begin position="59"/>
        <end position="119"/>
    </location>
</feature>
<feature type="domain" description="Peptidase C1A papain C-terminal" evidence="7">
    <location>
        <begin position="150"/>
        <end position="364"/>
    </location>
</feature>
<dbReference type="InterPro" id="IPR000169">
    <property type="entry name" value="Pept_cys_AS"/>
</dbReference>
<accession>A0A6P8YN29</accession>
<dbReference type="GO" id="GO:0008234">
    <property type="term" value="F:cysteine-type peptidase activity"/>
    <property type="evidence" value="ECO:0007669"/>
    <property type="project" value="UniProtKB-KW"/>
</dbReference>
<dbReference type="SMART" id="SM00645">
    <property type="entry name" value="Pept_C1"/>
    <property type="match status" value="1"/>
</dbReference>
<keyword evidence="3" id="KW-0378">Hydrolase</keyword>
<evidence type="ECO:0000256" key="1">
    <source>
        <dbReference type="ARBA" id="ARBA00008455"/>
    </source>
</evidence>
<evidence type="ECO:0000313" key="10">
    <source>
        <dbReference type="RefSeq" id="XP_034241343.1"/>
    </source>
</evidence>
<dbReference type="Gene3D" id="3.90.70.10">
    <property type="entry name" value="Cysteine proteinases"/>
    <property type="match status" value="1"/>
</dbReference>
<reference evidence="10" key="1">
    <citation type="submission" date="2025-08" db="UniProtKB">
        <authorList>
            <consortium name="RefSeq"/>
        </authorList>
    </citation>
    <scope>IDENTIFICATION</scope>
    <source>
        <tissue evidence="10">Total insect</tissue>
    </source>
</reference>
<gene>
    <name evidence="10" type="primary">LOC117645344</name>
</gene>
<evidence type="ECO:0000256" key="4">
    <source>
        <dbReference type="ARBA" id="ARBA00022807"/>
    </source>
</evidence>
<evidence type="ECO:0000256" key="2">
    <source>
        <dbReference type="ARBA" id="ARBA00022670"/>
    </source>
</evidence>
<dbReference type="Proteomes" id="UP000515158">
    <property type="component" value="Unplaced"/>
</dbReference>
<dbReference type="GeneID" id="117645344"/>
<evidence type="ECO:0000259" key="8">
    <source>
        <dbReference type="SMART" id="SM00848"/>
    </source>
</evidence>
<dbReference type="FunFam" id="3.90.70.10:FF:000006">
    <property type="entry name" value="Cathepsin S"/>
    <property type="match status" value="1"/>
</dbReference>
<dbReference type="OrthoDB" id="10253408at2759"/>
<dbReference type="InterPro" id="IPR038765">
    <property type="entry name" value="Papain-like_cys_pep_sf"/>
</dbReference>
<dbReference type="InterPro" id="IPR013128">
    <property type="entry name" value="Peptidase_C1A"/>
</dbReference>
<dbReference type="AlphaFoldDB" id="A0A6P8YN29"/>
<evidence type="ECO:0000259" key="7">
    <source>
        <dbReference type="SMART" id="SM00645"/>
    </source>
</evidence>
<dbReference type="InterPro" id="IPR025661">
    <property type="entry name" value="Pept_asp_AS"/>
</dbReference>
<dbReference type="InterPro" id="IPR025660">
    <property type="entry name" value="Pept_his_AS"/>
</dbReference>
<dbReference type="Pfam" id="PF00112">
    <property type="entry name" value="Peptidase_C1"/>
    <property type="match status" value="1"/>
</dbReference>
<dbReference type="PRINTS" id="PR00705">
    <property type="entry name" value="PAPAIN"/>
</dbReference>
<dbReference type="PROSITE" id="PS00639">
    <property type="entry name" value="THIOL_PROTEASE_HIS"/>
    <property type="match status" value="1"/>
</dbReference>